<comment type="caution">
    <text evidence="1">The sequence shown here is derived from an EMBL/GenBank/DDBJ whole genome shotgun (WGS) entry which is preliminary data.</text>
</comment>
<dbReference type="EMBL" id="MLFK01000008">
    <property type="protein sequence ID" value="OIV41034.1"/>
    <property type="molecule type" value="Genomic_DNA"/>
</dbReference>
<dbReference type="SUPFAM" id="SSF109604">
    <property type="entry name" value="HD-domain/PDEase-like"/>
    <property type="match status" value="1"/>
</dbReference>
<sequence length="180" mass="20991">MDVQTAYQKTIIFSTIKHLESNQTITDSNLPYVIHLSNVAMEILIASNNTAHFDLLYATQVALLHDTLEDTNTTFEELEREFGFEVAEGVSALTKNDNLPKEEKMLDSLNRISKQRKEVWAIKLADRITNLQKPPKSWDNLKRIKYREEAEIILEKLKGGNEYLENRLRTKIEEYEQYLD</sequence>
<dbReference type="InterPro" id="IPR052194">
    <property type="entry name" value="MESH1"/>
</dbReference>
<dbReference type="AlphaFoldDB" id="A0A1J7CN08"/>
<dbReference type="Pfam" id="PF13328">
    <property type="entry name" value="HD_4"/>
    <property type="match status" value="1"/>
</dbReference>
<dbReference type="GO" id="GO:0008893">
    <property type="term" value="F:guanosine-3',5'-bis(diphosphate) 3'-diphosphatase activity"/>
    <property type="evidence" value="ECO:0007669"/>
    <property type="project" value="TreeGrafter"/>
</dbReference>
<gene>
    <name evidence="1" type="ORF">BKM63_15150</name>
</gene>
<dbReference type="RefSeq" id="WP_071637435.1">
    <property type="nucleotide sequence ID" value="NZ_MLFK01000008.1"/>
</dbReference>
<keyword evidence="2" id="KW-1185">Reference proteome</keyword>
<protein>
    <submittedName>
        <fullName evidence="1">Guanosine polyphosphate pyrophosphohydrolase</fullName>
    </submittedName>
</protein>
<dbReference type="Gene3D" id="1.10.3210.10">
    <property type="entry name" value="Hypothetical protein af1432"/>
    <property type="match status" value="1"/>
</dbReference>
<dbReference type="PANTHER" id="PTHR46246:SF1">
    <property type="entry name" value="GUANOSINE-3',5'-BIS(DIPHOSPHATE) 3'-PYROPHOSPHOHYDROLASE MESH1"/>
    <property type="match status" value="1"/>
</dbReference>
<reference evidence="1 2" key="1">
    <citation type="submission" date="2016-10" db="EMBL/GenBank/DDBJ databases">
        <title>Draft Genome Sequence of Rhizobacteria Flavobacterium johnsoniae CI04.</title>
        <authorList>
            <person name="Bravo J.I."/>
            <person name="Lozano G.L."/>
            <person name="Handelsman J."/>
        </authorList>
    </citation>
    <scope>NUCLEOTIDE SEQUENCE [LARGE SCALE GENOMIC DNA]</scope>
    <source>
        <strain evidence="1 2">CI04</strain>
    </source>
</reference>
<name>A0A1J7CN08_FLAJO</name>
<dbReference type="PANTHER" id="PTHR46246">
    <property type="entry name" value="GUANOSINE-3',5'-BIS(DIPHOSPHATE) 3'-PYROPHOSPHOHYDROLASE MESH1"/>
    <property type="match status" value="1"/>
</dbReference>
<dbReference type="Proteomes" id="UP000182826">
    <property type="component" value="Unassembled WGS sequence"/>
</dbReference>
<keyword evidence="1" id="KW-0378">Hydrolase</keyword>
<organism evidence="1 2">
    <name type="scientific">Flavobacterium johnsoniae</name>
    <name type="common">Cytophaga johnsonae</name>
    <dbReference type="NCBI Taxonomy" id="986"/>
    <lineage>
        <taxon>Bacteria</taxon>
        <taxon>Pseudomonadati</taxon>
        <taxon>Bacteroidota</taxon>
        <taxon>Flavobacteriia</taxon>
        <taxon>Flavobacteriales</taxon>
        <taxon>Flavobacteriaceae</taxon>
        <taxon>Flavobacterium</taxon>
    </lineage>
</organism>
<accession>A0A1J7CN08</accession>
<evidence type="ECO:0000313" key="2">
    <source>
        <dbReference type="Proteomes" id="UP000182826"/>
    </source>
</evidence>
<dbReference type="OrthoDB" id="9802385at2"/>
<proteinExistence type="predicted"/>
<evidence type="ECO:0000313" key="1">
    <source>
        <dbReference type="EMBL" id="OIV41034.1"/>
    </source>
</evidence>